<dbReference type="InterPro" id="IPR036047">
    <property type="entry name" value="F-box-like_dom_sf"/>
</dbReference>
<name>A0A811PTL0_9POAL</name>
<evidence type="ECO:0000313" key="3">
    <source>
        <dbReference type="Proteomes" id="UP000604825"/>
    </source>
</evidence>
<dbReference type="AlphaFoldDB" id="A0A811PTL0"/>
<dbReference type="SUPFAM" id="SSF81383">
    <property type="entry name" value="F-box domain"/>
    <property type="match status" value="1"/>
</dbReference>
<protein>
    <recommendedName>
        <fullName evidence="4">F-box domain-containing protein</fullName>
    </recommendedName>
</protein>
<evidence type="ECO:0008006" key="4">
    <source>
        <dbReference type="Google" id="ProtNLM"/>
    </source>
</evidence>
<keyword evidence="3" id="KW-1185">Reference proteome</keyword>
<proteinExistence type="predicted"/>
<dbReference type="PANTHER" id="PTHR34223">
    <property type="entry name" value="OS11G0201299 PROTEIN"/>
    <property type="match status" value="1"/>
</dbReference>
<sequence>MLLSSPQSGGGDSCERRRDHTGDLRQVRSCFFLTSPSINRYKPSAPSHHFPGPQRPPLLTGMTPRERAKVDGAPSPPDADGDRISALPDDALHHVLSFLPAEDVMPCGHACSPGAGAISGILGSTPSLKEAFARDHIWDCGNDDCFSFNGVIPDESNYKNKCFLLQGLSEAENLALMCDYNGVVFHRDLLWCPTFNNLRTLLLNEWWCLDPDFYGLNLILKHSPVLEKLNLHLFAKGPQHKVEMIGRYNQMERSATILKHLKEIEVKCDVVNEQLHKVLKFLGTFGILELRMVRKNQELSPGHGDEG</sequence>
<gene>
    <name evidence="2" type="ORF">NCGR_LOCUS33493</name>
</gene>
<dbReference type="PANTHER" id="PTHR34223:SF80">
    <property type="entry name" value="OS11G0205900 PROTEIN"/>
    <property type="match status" value="1"/>
</dbReference>
<evidence type="ECO:0000256" key="1">
    <source>
        <dbReference type="SAM" id="MobiDB-lite"/>
    </source>
</evidence>
<feature type="region of interest" description="Disordered" evidence="1">
    <location>
        <begin position="1"/>
        <end position="20"/>
    </location>
</feature>
<dbReference type="Proteomes" id="UP000604825">
    <property type="component" value="Unassembled WGS sequence"/>
</dbReference>
<comment type="caution">
    <text evidence="2">The sequence shown here is derived from an EMBL/GenBank/DDBJ whole genome shotgun (WGS) entry which is preliminary data.</text>
</comment>
<evidence type="ECO:0000313" key="2">
    <source>
        <dbReference type="EMBL" id="CAD6249681.1"/>
    </source>
</evidence>
<organism evidence="2 3">
    <name type="scientific">Miscanthus lutarioriparius</name>
    <dbReference type="NCBI Taxonomy" id="422564"/>
    <lineage>
        <taxon>Eukaryota</taxon>
        <taxon>Viridiplantae</taxon>
        <taxon>Streptophyta</taxon>
        <taxon>Embryophyta</taxon>
        <taxon>Tracheophyta</taxon>
        <taxon>Spermatophyta</taxon>
        <taxon>Magnoliopsida</taxon>
        <taxon>Liliopsida</taxon>
        <taxon>Poales</taxon>
        <taxon>Poaceae</taxon>
        <taxon>PACMAD clade</taxon>
        <taxon>Panicoideae</taxon>
        <taxon>Andropogonodae</taxon>
        <taxon>Andropogoneae</taxon>
        <taxon>Saccharinae</taxon>
        <taxon>Miscanthus</taxon>
    </lineage>
</organism>
<accession>A0A811PTL0</accession>
<dbReference type="OrthoDB" id="680974at2759"/>
<reference evidence="2" key="1">
    <citation type="submission" date="2020-10" db="EMBL/GenBank/DDBJ databases">
        <authorList>
            <person name="Han B."/>
            <person name="Lu T."/>
            <person name="Zhao Q."/>
            <person name="Huang X."/>
            <person name="Zhao Y."/>
        </authorList>
    </citation>
    <scope>NUCLEOTIDE SEQUENCE</scope>
</reference>
<dbReference type="InterPro" id="IPR053197">
    <property type="entry name" value="F-box_SCFL_complex_component"/>
</dbReference>
<feature type="region of interest" description="Disordered" evidence="1">
    <location>
        <begin position="38"/>
        <end position="62"/>
    </location>
</feature>
<dbReference type="EMBL" id="CAJGYO010000008">
    <property type="protein sequence ID" value="CAD6249681.1"/>
    <property type="molecule type" value="Genomic_DNA"/>
</dbReference>